<organism evidence="11 12">
    <name type="scientific">Ornithorhynchus anatinus</name>
    <name type="common">Duckbill platypus</name>
    <dbReference type="NCBI Taxonomy" id="9258"/>
    <lineage>
        <taxon>Eukaryota</taxon>
        <taxon>Metazoa</taxon>
        <taxon>Chordata</taxon>
        <taxon>Craniata</taxon>
        <taxon>Vertebrata</taxon>
        <taxon>Euteleostomi</taxon>
        <taxon>Mammalia</taxon>
        <taxon>Monotremata</taxon>
        <taxon>Ornithorhynchidae</taxon>
        <taxon>Ornithorhynchus</taxon>
    </lineage>
</organism>
<keyword evidence="12" id="KW-1185">Reference proteome</keyword>
<keyword evidence="3" id="KW-0809">Transit peptide</keyword>
<feature type="region of interest" description="Disordered" evidence="10">
    <location>
        <begin position="1"/>
        <end position="46"/>
    </location>
</feature>
<evidence type="ECO:0000256" key="2">
    <source>
        <dbReference type="ARBA" id="ARBA00008777"/>
    </source>
</evidence>
<reference evidence="11" key="2">
    <citation type="submission" date="2025-08" db="UniProtKB">
        <authorList>
            <consortium name="Ensembl"/>
        </authorList>
    </citation>
    <scope>IDENTIFICATION</scope>
    <source>
        <strain evidence="11">Glennie</strain>
    </source>
</reference>
<dbReference type="FunCoup" id="A0A6I8P8X8">
    <property type="interactions" value="2043"/>
</dbReference>
<reference evidence="11" key="3">
    <citation type="submission" date="2025-09" db="UniProtKB">
        <authorList>
            <consortium name="Ensembl"/>
        </authorList>
    </citation>
    <scope>IDENTIFICATION</scope>
    <source>
        <strain evidence="11">Glennie</strain>
    </source>
</reference>
<evidence type="ECO:0000256" key="10">
    <source>
        <dbReference type="SAM" id="MobiDB-lite"/>
    </source>
</evidence>
<dbReference type="FunFam" id="3.90.1030.10:FF:000007">
    <property type="entry name" value="39S ribosomal protein L17, mitochondrial"/>
    <property type="match status" value="1"/>
</dbReference>
<evidence type="ECO:0000313" key="12">
    <source>
        <dbReference type="Proteomes" id="UP000002279"/>
    </source>
</evidence>
<dbReference type="AlphaFoldDB" id="A0A6I8P8X8"/>
<dbReference type="PANTHER" id="PTHR14413:SF16">
    <property type="entry name" value="LARGE RIBOSOMAL SUBUNIT PROTEIN BL17M"/>
    <property type="match status" value="1"/>
</dbReference>
<evidence type="ECO:0000256" key="7">
    <source>
        <dbReference type="ARBA" id="ARBA00035290"/>
    </source>
</evidence>
<keyword evidence="6 9" id="KW-0687">Ribonucleoprotein</keyword>
<dbReference type="OMA" id="MRKPVEH"/>
<evidence type="ECO:0000256" key="1">
    <source>
        <dbReference type="ARBA" id="ARBA00004173"/>
    </source>
</evidence>
<dbReference type="GO" id="GO:0005762">
    <property type="term" value="C:mitochondrial large ribosomal subunit"/>
    <property type="evidence" value="ECO:0000318"/>
    <property type="project" value="GO_Central"/>
</dbReference>
<dbReference type="Pfam" id="PF01196">
    <property type="entry name" value="Ribosomal_L17"/>
    <property type="match status" value="1"/>
</dbReference>
<dbReference type="Ensembl" id="ENSOANT00000052838.1">
    <property type="protein sequence ID" value="ENSOANP00000049293.1"/>
    <property type="gene ID" value="ENSOANG00000043700.1"/>
</dbReference>
<sequence length="218" mass="24128">MRRPAPPSLPDTQAPPPPPPPSLPVWLSFLSPPPPPPSGSGPEVSAGAMRLSAARAVSHGRVFRRLGLGPESRINLLRNLLTGLVRHERIETTWARADELQGYAERIIDYGKLGDTNEKAMRMADFWLTEKDLIPKLFQTLAPRFRDQQGNYTLLQRIPNRSNLDRAKMAVIEYRGNALPPLPLPRKDVNGTLLNQLLWGYRQDLADAKSSPGGPPGP</sequence>
<keyword evidence="5" id="KW-0496">Mitochondrion</keyword>
<protein>
    <recommendedName>
        <fullName evidence="7">Large ribosomal subunit protein bL17m</fullName>
    </recommendedName>
    <alternativeName>
        <fullName evidence="8">39S ribosomal protein L17, mitochondrial</fullName>
    </alternativeName>
</protein>
<dbReference type="GO" id="GO:0003735">
    <property type="term" value="F:structural constituent of ribosome"/>
    <property type="evidence" value="ECO:0000318"/>
    <property type="project" value="GO_Central"/>
</dbReference>
<evidence type="ECO:0000256" key="6">
    <source>
        <dbReference type="ARBA" id="ARBA00023274"/>
    </source>
</evidence>
<dbReference type="InterPro" id="IPR036373">
    <property type="entry name" value="Ribosomal_bL17_sf"/>
</dbReference>
<dbReference type="SUPFAM" id="SSF101447">
    <property type="entry name" value="Formin homology 2 domain (FH2 domain)"/>
    <property type="match status" value="1"/>
</dbReference>
<gene>
    <name evidence="11" type="primary">MRPL17</name>
</gene>
<feature type="compositionally biased region" description="Pro residues" evidence="10">
    <location>
        <begin position="1"/>
        <end position="23"/>
    </location>
</feature>
<dbReference type="Gene3D" id="3.90.1030.10">
    <property type="entry name" value="Ribosomal protein L17"/>
    <property type="match status" value="1"/>
</dbReference>
<name>A0A6I8P8X8_ORNAN</name>
<comment type="subcellular location">
    <subcellularLocation>
        <location evidence="1">Mitochondrion</location>
    </subcellularLocation>
</comment>
<evidence type="ECO:0000313" key="11">
    <source>
        <dbReference type="Ensembl" id="ENSOANP00000049293.1"/>
    </source>
</evidence>
<accession>A0A6I8P8X8</accession>
<proteinExistence type="inferred from homology"/>
<evidence type="ECO:0000256" key="3">
    <source>
        <dbReference type="ARBA" id="ARBA00022946"/>
    </source>
</evidence>
<reference evidence="11 12" key="1">
    <citation type="journal article" date="2008" name="Nature">
        <title>Genome analysis of the platypus reveals unique signatures of evolution.</title>
        <authorList>
            <person name="Warren W.C."/>
            <person name="Hillier L.W."/>
            <person name="Marshall Graves J.A."/>
            <person name="Birney E."/>
            <person name="Ponting C.P."/>
            <person name="Grutzner F."/>
            <person name="Belov K."/>
            <person name="Miller W."/>
            <person name="Clarke L."/>
            <person name="Chinwalla A.T."/>
            <person name="Yang S.P."/>
            <person name="Heger A."/>
            <person name="Locke D.P."/>
            <person name="Miethke P."/>
            <person name="Waters P.D."/>
            <person name="Veyrunes F."/>
            <person name="Fulton L."/>
            <person name="Fulton B."/>
            <person name="Graves T."/>
            <person name="Wallis J."/>
            <person name="Puente X.S."/>
            <person name="Lopez-Otin C."/>
            <person name="Ordonez G.R."/>
            <person name="Eichler E.E."/>
            <person name="Chen L."/>
            <person name="Cheng Z."/>
            <person name="Deakin J.E."/>
            <person name="Alsop A."/>
            <person name="Thompson K."/>
            <person name="Kirby P."/>
            <person name="Papenfuss A.T."/>
            <person name="Wakefield M.J."/>
            <person name="Olender T."/>
            <person name="Lancet D."/>
            <person name="Huttley G.A."/>
            <person name="Smit A.F."/>
            <person name="Pask A."/>
            <person name="Temple-Smith P."/>
            <person name="Batzer M.A."/>
            <person name="Walker J.A."/>
            <person name="Konkel M.K."/>
            <person name="Harris R.S."/>
            <person name="Whittington C.M."/>
            <person name="Wong E.S."/>
            <person name="Gemmell N.J."/>
            <person name="Buschiazzo E."/>
            <person name="Vargas Jentzsch I.M."/>
            <person name="Merkel A."/>
            <person name="Schmitz J."/>
            <person name="Zemann A."/>
            <person name="Churakov G."/>
            <person name="Kriegs J.O."/>
            <person name="Brosius J."/>
            <person name="Murchison E.P."/>
            <person name="Sachidanandam R."/>
            <person name="Smith C."/>
            <person name="Hannon G.J."/>
            <person name="Tsend-Ayush E."/>
            <person name="McMillan D."/>
            <person name="Attenborough R."/>
            <person name="Rens W."/>
            <person name="Ferguson-Smith M."/>
            <person name="Lefevre C.M."/>
            <person name="Sharp J.A."/>
            <person name="Nicholas K.R."/>
            <person name="Ray D.A."/>
            <person name="Kube M."/>
            <person name="Reinhardt R."/>
            <person name="Pringle T.H."/>
            <person name="Taylor J."/>
            <person name="Jones R.C."/>
            <person name="Nixon B."/>
            <person name="Dacheux J.L."/>
            <person name="Niwa H."/>
            <person name="Sekita Y."/>
            <person name="Huang X."/>
            <person name="Stark A."/>
            <person name="Kheradpour P."/>
            <person name="Kellis M."/>
            <person name="Flicek P."/>
            <person name="Chen Y."/>
            <person name="Webber C."/>
            <person name="Hardison R."/>
            <person name="Nelson J."/>
            <person name="Hallsworth-Pepin K."/>
            <person name="Delehaunty K."/>
            <person name="Markovic C."/>
            <person name="Minx P."/>
            <person name="Feng Y."/>
            <person name="Kremitzki C."/>
            <person name="Mitreva M."/>
            <person name="Glasscock J."/>
            <person name="Wylie T."/>
            <person name="Wohldmann P."/>
            <person name="Thiru P."/>
            <person name="Nhan M.N."/>
            <person name="Pohl C.S."/>
            <person name="Smith S.M."/>
            <person name="Hou S."/>
            <person name="Nefedov M."/>
            <person name="de Jong P.J."/>
            <person name="Renfree M.B."/>
            <person name="Mardis E.R."/>
            <person name="Wilson R.K."/>
        </authorList>
    </citation>
    <scope>NUCLEOTIDE SEQUENCE [LARGE SCALE GENOMIC DNA]</scope>
    <source>
        <strain evidence="11 12">Glennie</strain>
    </source>
</reference>
<dbReference type="InterPro" id="IPR000456">
    <property type="entry name" value="Ribosomal_bL17"/>
</dbReference>
<dbReference type="GeneTree" id="ENSGT00390000010698"/>
<dbReference type="GO" id="GO:0006412">
    <property type="term" value="P:translation"/>
    <property type="evidence" value="ECO:0007669"/>
    <property type="project" value="InterPro"/>
</dbReference>
<evidence type="ECO:0000256" key="5">
    <source>
        <dbReference type="ARBA" id="ARBA00023128"/>
    </source>
</evidence>
<evidence type="ECO:0000256" key="4">
    <source>
        <dbReference type="ARBA" id="ARBA00022980"/>
    </source>
</evidence>
<dbReference type="InParanoid" id="A0A6I8P8X8"/>
<dbReference type="GO" id="GO:0019904">
    <property type="term" value="F:protein domain specific binding"/>
    <property type="evidence" value="ECO:0007669"/>
    <property type="project" value="Ensembl"/>
</dbReference>
<dbReference type="PANTHER" id="PTHR14413">
    <property type="entry name" value="RIBOSOMAL PROTEIN L17"/>
    <property type="match status" value="1"/>
</dbReference>
<dbReference type="SUPFAM" id="SSF64263">
    <property type="entry name" value="Prokaryotic ribosomal protein L17"/>
    <property type="match status" value="1"/>
</dbReference>
<dbReference type="Bgee" id="ENSOANG00000043700">
    <property type="expression patterns" value="Expressed in adult mammalian kidney and 7 other cell types or tissues"/>
</dbReference>
<evidence type="ECO:0000256" key="8">
    <source>
        <dbReference type="ARBA" id="ARBA00035413"/>
    </source>
</evidence>
<keyword evidence="4 9" id="KW-0689">Ribosomal protein</keyword>
<dbReference type="Proteomes" id="UP000002279">
    <property type="component" value="Chromosome 2"/>
</dbReference>
<evidence type="ECO:0000256" key="9">
    <source>
        <dbReference type="RuleBase" id="RU000660"/>
    </source>
</evidence>
<comment type="similarity">
    <text evidence="2 9">Belongs to the bacterial ribosomal protein bL17 family.</text>
</comment>
<dbReference type="NCBIfam" id="TIGR00059">
    <property type="entry name" value="L17"/>
    <property type="match status" value="1"/>
</dbReference>